<name>A0ACD0NVW9_9BASI</name>
<organism evidence="1 2">
    <name type="scientific">Violaceomyces palustris</name>
    <dbReference type="NCBI Taxonomy" id="1673888"/>
    <lineage>
        <taxon>Eukaryota</taxon>
        <taxon>Fungi</taxon>
        <taxon>Dikarya</taxon>
        <taxon>Basidiomycota</taxon>
        <taxon>Ustilaginomycotina</taxon>
        <taxon>Ustilaginomycetes</taxon>
        <taxon>Violaceomycetales</taxon>
        <taxon>Violaceomycetaceae</taxon>
        <taxon>Violaceomyces</taxon>
    </lineage>
</organism>
<keyword evidence="2" id="KW-1185">Reference proteome</keyword>
<dbReference type="Proteomes" id="UP000245626">
    <property type="component" value="Unassembled WGS sequence"/>
</dbReference>
<evidence type="ECO:0000313" key="1">
    <source>
        <dbReference type="EMBL" id="PWN49983.1"/>
    </source>
</evidence>
<sequence length="107" mass="11921">MRGGRYEDDGGRKGGGGGWSYRGRGRRTRSGGGEEKKRTTTTKTKGVREDGFGWKLPLPRLTRCGPPAKYWKANDREHLKLKACFARVKIAHPHPLIMGQRSRTVAG</sequence>
<proteinExistence type="predicted"/>
<reference evidence="1 2" key="1">
    <citation type="journal article" date="2018" name="Mol. Biol. Evol.">
        <title>Broad Genomic Sampling Reveals a Smut Pathogenic Ancestry of the Fungal Clade Ustilaginomycotina.</title>
        <authorList>
            <person name="Kijpornyongpan T."/>
            <person name="Mondo S.J."/>
            <person name="Barry K."/>
            <person name="Sandor L."/>
            <person name="Lee J."/>
            <person name="Lipzen A."/>
            <person name="Pangilinan J."/>
            <person name="LaButti K."/>
            <person name="Hainaut M."/>
            <person name="Henrissat B."/>
            <person name="Grigoriev I.V."/>
            <person name="Spatafora J.W."/>
            <person name="Aime M.C."/>
        </authorList>
    </citation>
    <scope>NUCLEOTIDE SEQUENCE [LARGE SCALE GENOMIC DNA]</scope>
    <source>
        <strain evidence="1 2">SA 807</strain>
    </source>
</reference>
<accession>A0ACD0NVW9</accession>
<evidence type="ECO:0000313" key="2">
    <source>
        <dbReference type="Proteomes" id="UP000245626"/>
    </source>
</evidence>
<dbReference type="EMBL" id="KZ819983">
    <property type="protein sequence ID" value="PWN49983.1"/>
    <property type="molecule type" value="Genomic_DNA"/>
</dbReference>
<gene>
    <name evidence="1" type="ORF">IE53DRAFT_118328</name>
</gene>
<protein>
    <submittedName>
        <fullName evidence="1">Uncharacterized protein</fullName>
    </submittedName>
</protein>